<sequence>MLALAIALLAGCATTPSYTYYYGDGPEGAVDASGDYYAGAAPSVYVGGYGGYGYGWGGYHACPYPYAFGACSPYSWGLGYAGWGYPGWAMGYPGWGYGYGGWWGGYPWVYHVPHRGPRRDEGMIERERVRQAGYTRDPAGTSGWVSLPDANAATGERGFNRSQAPAYRERSTISAPPEARRVQRAPMWDNDGRTGRVIGPSSAPAAMPRPQPRIQAPPPMRSAPAPAVRSAPPPAPRFESAPRGKRD</sequence>
<dbReference type="EMBL" id="CP015249">
    <property type="protein sequence ID" value="ANB19448.1"/>
    <property type="molecule type" value="Genomic_DNA"/>
</dbReference>
<feature type="region of interest" description="Disordered" evidence="1">
    <location>
        <begin position="150"/>
        <end position="247"/>
    </location>
</feature>
<gene>
    <name evidence="2" type="ORF">I596_3460</name>
</gene>
<name>A0A160DXJ8_9GAMM</name>
<proteinExistence type="predicted"/>
<dbReference type="Proteomes" id="UP000076830">
    <property type="component" value="Chromosome"/>
</dbReference>
<reference evidence="2 3" key="1">
    <citation type="submission" date="2016-04" db="EMBL/GenBank/DDBJ databases">
        <title>Complete genome sequence of Dokdonella koreensis DS-123T.</title>
        <authorList>
            <person name="Kim J.F."/>
            <person name="Lee H."/>
            <person name="Kwak M.-J."/>
        </authorList>
    </citation>
    <scope>NUCLEOTIDE SEQUENCE [LARGE SCALE GENOMIC DNA]</scope>
    <source>
        <strain evidence="2 3">DS-123</strain>
    </source>
</reference>
<evidence type="ECO:0000313" key="3">
    <source>
        <dbReference type="Proteomes" id="UP000076830"/>
    </source>
</evidence>
<dbReference type="KEGG" id="dko:I596_3460"/>
<protein>
    <submittedName>
        <fullName evidence="2">Uncharacterized protein</fullName>
    </submittedName>
</protein>
<evidence type="ECO:0000256" key="1">
    <source>
        <dbReference type="SAM" id="MobiDB-lite"/>
    </source>
</evidence>
<feature type="compositionally biased region" description="Pro residues" evidence="1">
    <location>
        <begin position="207"/>
        <end position="221"/>
    </location>
</feature>
<dbReference type="AlphaFoldDB" id="A0A160DXJ8"/>
<accession>A0A160DXJ8</accession>
<evidence type="ECO:0000313" key="2">
    <source>
        <dbReference type="EMBL" id="ANB19448.1"/>
    </source>
</evidence>
<organism evidence="2 3">
    <name type="scientific">Dokdonella koreensis DS-123</name>
    <dbReference type="NCBI Taxonomy" id="1300342"/>
    <lineage>
        <taxon>Bacteria</taxon>
        <taxon>Pseudomonadati</taxon>
        <taxon>Pseudomonadota</taxon>
        <taxon>Gammaproteobacteria</taxon>
        <taxon>Lysobacterales</taxon>
        <taxon>Rhodanobacteraceae</taxon>
        <taxon>Dokdonella</taxon>
    </lineage>
</organism>
<dbReference type="PATRIC" id="fig|1300342.3.peg.3379"/>
<keyword evidence="3" id="KW-1185">Reference proteome</keyword>
<dbReference type="STRING" id="1300342.I596_3460"/>